<evidence type="ECO:0000313" key="1">
    <source>
        <dbReference type="EMBL" id="KKL47714.1"/>
    </source>
</evidence>
<gene>
    <name evidence="1" type="ORF">LCGC14_2332810</name>
</gene>
<protein>
    <submittedName>
        <fullName evidence="1">Uncharacterized protein</fullName>
    </submittedName>
</protein>
<comment type="caution">
    <text evidence="1">The sequence shown here is derived from an EMBL/GenBank/DDBJ whole genome shotgun (WGS) entry which is preliminary data.</text>
</comment>
<organism evidence="1">
    <name type="scientific">marine sediment metagenome</name>
    <dbReference type="NCBI Taxonomy" id="412755"/>
    <lineage>
        <taxon>unclassified sequences</taxon>
        <taxon>metagenomes</taxon>
        <taxon>ecological metagenomes</taxon>
    </lineage>
</organism>
<proteinExistence type="predicted"/>
<sequence length="54" mass="6463">MQEKYLFKVKKENKIFLYSKKEFEDLMEITYLPNLKFDSSKILIKVKKICISAG</sequence>
<reference evidence="1" key="1">
    <citation type="journal article" date="2015" name="Nature">
        <title>Complex archaea that bridge the gap between prokaryotes and eukaryotes.</title>
        <authorList>
            <person name="Spang A."/>
            <person name="Saw J.H."/>
            <person name="Jorgensen S.L."/>
            <person name="Zaremba-Niedzwiedzka K."/>
            <person name="Martijn J."/>
            <person name="Lind A.E."/>
            <person name="van Eijk R."/>
            <person name="Schleper C."/>
            <person name="Guy L."/>
            <person name="Ettema T.J."/>
        </authorList>
    </citation>
    <scope>NUCLEOTIDE SEQUENCE</scope>
</reference>
<accession>A0A0F9CF65</accession>
<name>A0A0F9CF65_9ZZZZ</name>
<dbReference type="EMBL" id="LAZR01033569">
    <property type="protein sequence ID" value="KKL47714.1"/>
    <property type="molecule type" value="Genomic_DNA"/>
</dbReference>
<dbReference type="AlphaFoldDB" id="A0A0F9CF65"/>
<feature type="non-terminal residue" evidence="1">
    <location>
        <position position="54"/>
    </location>
</feature>